<dbReference type="Gene3D" id="1.25.40.10">
    <property type="entry name" value="Tetratricopeptide repeat domain"/>
    <property type="match status" value="3"/>
</dbReference>
<feature type="domain" description="DYW" evidence="4">
    <location>
        <begin position="583"/>
        <end position="674"/>
    </location>
</feature>
<evidence type="ECO:0000259" key="4">
    <source>
        <dbReference type="Pfam" id="PF14432"/>
    </source>
</evidence>
<dbReference type="FunFam" id="1.25.40.10:FF:002148">
    <property type="entry name" value="Pentatricopeptide repeat-containing protein At2g29760, chloroplastic"/>
    <property type="match status" value="1"/>
</dbReference>
<dbReference type="PANTHER" id="PTHR47926">
    <property type="entry name" value="PENTATRICOPEPTIDE REPEAT-CONTAINING PROTEIN"/>
    <property type="match status" value="1"/>
</dbReference>
<dbReference type="PROSITE" id="PS51375">
    <property type="entry name" value="PPR"/>
    <property type="match status" value="3"/>
</dbReference>
<dbReference type="InterPro" id="IPR002885">
    <property type="entry name" value="PPR_rpt"/>
</dbReference>
<evidence type="ECO:0000313" key="5">
    <source>
        <dbReference type="EMBL" id="GKV03941.1"/>
    </source>
</evidence>
<feature type="repeat" description="PPR" evidence="3">
    <location>
        <begin position="201"/>
        <end position="235"/>
    </location>
</feature>
<dbReference type="FunFam" id="1.25.40.10:FF:000344">
    <property type="entry name" value="Pentatricopeptide repeat-containing protein"/>
    <property type="match status" value="1"/>
</dbReference>
<dbReference type="NCBIfam" id="TIGR00756">
    <property type="entry name" value="PPR"/>
    <property type="match status" value="4"/>
</dbReference>
<gene>
    <name evidence="5" type="ORF">SLEP1_g16174</name>
</gene>
<dbReference type="AlphaFoldDB" id="A0AAV5IW04"/>
<evidence type="ECO:0000256" key="2">
    <source>
        <dbReference type="ARBA" id="ARBA00022737"/>
    </source>
</evidence>
<evidence type="ECO:0000256" key="3">
    <source>
        <dbReference type="PROSITE-ProRule" id="PRU00708"/>
    </source>
</evidence>
<sequence length="771" mass="85282">MNYLSNLSVRGKRQLCRSILLAFLHSSSHHVDAAVRPKCAASKLSPYASSLYSLLEPILEQDPPQLSSYAPLFQFLTGQNFLKLGQQIHAHMTLHGKDPNAFVAAKMVAMYASSGDLDSAVLVFNRVNNPSSLLYNSIIRACAKYGFALKTIDLVCQMHCRGHKGDNFTFPFVLKSCSDLSSIWMGKCVHAQSLRIGIEFDFYIATSLIDMYVKCGEIRDAHKLFDRMCVRDVSSWNTLVAGYMNQGEISIAEDLFARTPCKSIFSWTAMISGYTQNGLAEQALRLFDEMLREDSEMKPNWVTIMSVLPACSHSAALERGSQIHDYANRIGLGSNVSVQTALVAMYAKCGSLVDARICFDKICQKEKNLIAWNTMITAYASHGRGLECLSTFEDMIGAGVRPDSITFIGLLSACSHSGLLDAGLKYFNSMSTLYTVKPRVEHYACVVDLLGRAGRLAEAKELIDQMPMQPGPSIWGALLAACRKHKNLEIAQMAARELLMLEPDNSGNYVLLSNMYAEANMWKEVDNLRGLLKCQGMKKSPGCSWIEVNGKSHLFLGGDTSHPQAKEMYKLLETLPEKIKAAGYIPDTSFVLHDISEEEKEHNLATHSEKLAIAFGLLNTNADVVLRVTKNLRICGDCHTVTKFISKIYEREIVVRDVNRFHHFKEGYCSCGDYCTLAIKESNIGDGLELGLQAIDNVIVQLESLGKNVSGNIRSCPKHCICNGDDSRILTAESCKCNSSTVANVPLVVNEANREHESISLVQHIGNLTDP</sequence>
<keyword evidence="2" id="KW-0677">Repeat</keyword>
<name>A0AAV5IW04_9ROSI</name>
<dbReference type="SUPFAM" id="SSF48452">
    <property type="entry name" value="TPR-like"/>
    <property type="match status" value="1"/>
</dbReference>
<dbReference type="Pfam" id="PF01535">
    <property type="entry name" value="PPR"/>
    <property type="match status" value="5"/>
</dbReference>
<organism evidence="5 6">
    <name type="scientific">Rubroshorea leprosula</name>
    <dbReference type="NCBI Taxonomy" id="152421"/>
    <lineage>
        <taxon>Eukaryota</taxon>
        <taxon>Viridiplantae</taxon>
        <taxon>Streptophyta</taxon>
        <taxon>Embryophyta</taxon>
        <taxon>Tracheophyta</taxon>
        <taxon>Spermatophyta</taxon>
        <taxon>Magnoliopsida</taxon>
        <taxon>eudicotyledons</taxon>
        <taxon>Gunneridae</taxon>
        <taxon>Pentapetalae</taxon>
        <taxon>rosids</taxon>
        <taxon>malvids</taxon>
        <taxon>Malvales</taxon>
        <taxon>Dipterocarpaceae</taxon>
        <taxon>Rubroshorea</taxon>
    </lineage>
</organism>
<dbReference type="InterPro" id="IPR011990">
    <property type="entry name" value="TPR-like_helical_dom_sf"/>
</dbReference>
<protein>
    <recommendedName>
        <fullName evidence="4">DYW domain-containing protein</fullName>
    </recommendedName>
</protein>
<dbReference type="Proteomes" id="UP001054252">
    <property type="component" value="Unassembled WGS sequence"/>
</dbReference>
<dbReference type="Pfam" id="PF20431">
    <property type="entry name" value="E_motif"/>
    <property type="match status" value="1"/>
</dbReference>
<dbReference type="EMBL" id="BPVZ01000021">
    <property type="protein sequence ID" value="GKV03941.1"/>
    <property type="molecule type" value="Genomic_DNA"/>
</dbReference>
<dbReference type="InterPro" id="IPR046960">
    <property type="entry name" value="PPR_At4g14850-like_plant"/>
</dbReference>
<dbReference type="InterPro" id="IPR032867">
    <property type="entry name" value="DYW_dom"/>
</dbReference>
<accession>A0AAV5IW04</accession>
<keyword evidence="6" id="KW-1185">Reference proteome</keyword>
<evidence type="ECO:0000256" key="1">
    <source>
        <dbReference type="ARBA" id="ARBA00006643"/>
    </source>
</evidence>
<dbReference type="GO" id="GO:0009451">
    <property type="term" value="P:RNA modification"/>
    <property type="evidence" value="ECO:0007669"/>
    <property type="project" value="InterPro"/>
</dbReference>
<dbReference type="InterPro" id="IPR046848">
    <property type="entry name" value="E_motif"/>
</dbReference>
<comment type="caution">
    <text evidence="5">The sequence shown here is derived from an EMBL/GenBank/DDBJ whole genome shotgun (WGS) entry which is preliminary data.</text>
</comment>
<evidence type="ECO:0000313" key="6">
    <source>
        <dbReference type="Proteomes" id="UP001054252"/>
    </source>
</evidence>
<dbReference type="Pfam" id="PF14432">
    <property type="entry name" value="DYW_deaminase"/>
    <property type="match status" value="1"/>
</dbReference>
<dbReference type="GO" id="GO:0008270">
    <property type="term" value="F:zinc ion binding"/>
    <property type="evidence" value="ECO:0007669"/>
    <property type="project" value="InterPro"/>
</dbReference>
<reference evidence="5 6" key="1">
    <citation type="journal article" date="2021" name="Commun. Biol.">
        <title>The genome of Shorea leprosula (Dipterocarpaceae) highlights the ecological relevance of drought in aseasonal tropical rainforests.</title>
        <authorList>
            <person name="Ng K.K.S."/>
            <person name="Kobayashi M.J."/>
            <person name="Fawcett J.A."/>
            <person name="Hatakeyama M."/>
            <person name="Paape T."/>
            <person name="Ng C.H."/>
            <person name="Ang C.C."/>
            <person name="Tnah L.H."/>
            <person name="Lee C.T."/>
            <person name="Nishiyama T."/>
            <person name="Sese J."/>
            <person name="O'Brien M.J."/>
            <person name="Copetti D."/>
            <person name="Mohd Noor M.I."/>
            <person name="Ong R.C."/>
            <person name="Putra M."/>
            <person name="Sireger I.Z."/>
            <person name="Indrioko S."/>
            <person name="Kosugi Y."/>
            <person name="Izuno A."/>
            <person name="Isagi Y."/>
            <person name="Lee S.L."/>
            <person name="Shimizu K.K."/>
        </authorList>
    </citation>
    <scope>NUCLEOTIDE SEQUENCE [LARGE SCALE GENOMIC DNA]</scope>
    <source>
        <strain evidence="5">214</strain>
    </source>
</reference>
<proteinExistence type="inferred from homology"/>
<dbReference type="PANTHER" id="PTHR47926:SF540">
    <property type="entry name" value="PENTATRICOPEPTIDE REPEAT-CONTAINING PROTEIN"/>
    <property type="match status" value="1"/>
</dbReference>
<feature type="repeat" description="PPR" evidence="3">
    <location>
        <begin position="368"/>
        <end position="402"/>
    </location>
</feature>
<dbReference type="Pfam" id="PF13041">
    <property type="entry name" value="PPR_2"/>
    <property type="match status" value="1"/>
</dbReference>
<comment type="similarity">
    <text evidence="1">Belongs to the PPR family. PCMP-H subfamily.</text>
</comment>
<feature type="repeat" description="PPR" evidence="3">
    <location>
        <begin position="263"/>
        <end position="297"/>
    </location>
</feature>
<dbReference type="GO" id="GO:0003723">
    <property type="term" value="F:RNA binding"/>
    <property type="evidence" value="ECO:0007669"/>
    <property type="project" value="InterPro"/>
</dbReference>